<evidence type="ECO:0000313" key="2">
    <source>
        <dbReference type="EMBL" id="BCJ93246.1"/>
    </source>
</evidence>
<proteinExistence type="predicted"/>
<dbReference type="InterPro" id="IPR001646">
    <property type="entry name" value="5peptide_repeat"/>
</dbReference>
<dbReference type="Gene3D" id="2.160.20.80">
    <property type="entry name" value="E3 ubiquitin-protein ligase SopA"/>
    <property type="match status" value="1"/>
</dbReference>
<name>A0A6S6QU93_9FIRM</name>
<dbReference type="EMBL" id="AP023367">
    <property type="protein sequence ID" value="BCJ93246.1"/>
    <property type="molecule type" value="Genomic_DNA"/>
</dbReference>
<dbReference type="SUPFAM" id="SSF141571">
    <property type="entry name" value="Pentapeptide repeat-like"/>
    <property type="match status" value="1"/>
</dbReference>
<accession>A0A6S6QU93</accession>
<evidence type="ECO:0000313" key="3">
    <source>
        <dbReference type="Proteomes" id="UP000515561"/>
    </source>
</evidence>
<dbReference type="Pfam" id="PF13599">
    <property type="entry name" value="Pentapeptide_4"/>
    <property type="match status" value="1"/>
</dbReference>
<organism evidence="2 3">
    <name type="scientific">Anaerocolumna cellulosilytica</name>
    <dbReference type="NCBI Taxonomy" id="433286"/>
    <lineage>
        <taxon>Bacteria</taxon>
        <taxon>Bacillati</taxon>
        <taxon>Bacillota</taxon>
        <taxon>Clostridia</taxon>
        <taxon>Lachnospirales</taxon>
        <taxon>Lachnospiraceae</taxon>
        <taxon>Anaerocolumna</taxon>
    </lineage>
</organism>
<protein>
    <recommendedName>
        <fullName evidence="4">Pentapeptide repeat-containing protein</fullName>
    </recommendedName>
</protein>
<gene>
    <name evidence="2" type="ORF">acsn021_08150</name>
</gene>
<dbReference type="KEGG" id="acel:acsn021_08150"/>
<reference evidence="2 3" key="1">
    <citation type="journal article" date="2016" name="Int. J. Syst. Evol. Microbiol.">
        <title>Descriptions of Anaerotaenia torta gen. nov., sp. nov. and Anaerocolumna cellulosilytica gen. nov., sp. nov. isolated from a methanogenic reactor of cattle waste.</title>
        <authorList>
            <person name="Uek A."/>
            <person name="Ohtaki Y."/>
            <person name="Kaku N."/>
            <person name="Ueki K."/>
        </authorList>
    </citation>
    <scope>NUCLEOTIDE SEQUENCE [LARGE SCALE GENOMIC DNA]</scope>
    <source>
        <strain evidence="2 3">SN021</strain>
    </source>
</reference>
<dbReference type="Proteomes" id="UP000515561">
    <property type="component" value="Chromosome"/>
</dbReference>
<sequence length="325" mass="38819">MERKMNHLEEQYYQTEMKPVLQEVQKELLKKLVEQEEQLKKQTFQSIEALSEKIRAVQNQQEYKVAFLHFTPLQIGLWQDTYEIAVTAYSKAWYQETGVHASYYVPYLYEKLTESKGEFKKGIQKYVGKIRKSSIDYYLLEEYSLYNQYFIYFFMKWFLQLEEAECFQKLPKESNVLVTWGAYKDKARIVYAYDESEKSQDMFHQLLFKQDPAKLLFTNWNGMEIQHAVVEYKNMSGISFKKTRLQDIKFEQSFLVGANFKNSELKDCTFVNCDLKMSDFTGCTLWQVCFINCELTEVLWKDAVFHDVEVQTGESVKKIQEERYV</sequence>
<dbReference type="RefSeq" id="WP_185264967.1">
    <property type="nucleotide sequence ID" value="NZ_AP023367.1"/>
</dbReference>
<evidence type="ECO:0008006" key="4">
    <source>
        <dbReference type="Google" id="ProtNLM"/>
    </source>
</evidence>
<keyword evidence="3" id="KW-1185">Reference proteome</keyword>
<feature type="coiled-coil region" evidence="1">
    <location>
        <begin position="22"/>
        <end position="60"/>
    </location>
</feature>
<evidence type="ECO:0000256" key="1">
    <source>
        <dbReference type="SAM" id="Coils"/>
    </source>
</evidence>
<keyword evidence="1" id="KW-0175">Coiled coil</keyword>
<dbReference type="AlphaFoldDB" id="A0A6S6QU93"/>